<dbReference type="PRINTS" id="PR00901">
    <property type="entry name" value="PHEROMONEBAR"/>
</dbReference>
<feature type="region of interest" description="Disordered" evidence="10">
    <location>
        <begin position="442"/>
        <end position="493"/>
    </location>
</feature>
<evidence type="ECO:0000256" key="1">
    <source>
        <dbReference type="ARBA" id="ARBA00004141"/>
    </source>
</evidence>
<dbReference type="GO" id="GO:0000750">
    <property type="term" value="P:pheromone-dependent signal transduction involved in conjugation with cellular fusion"/>
    <property type="evidence" value="ECO:0007669"/>
    <property type="project" value="TreeGrafter"/>
</dbReference>
<dbReference type="PANTHER" id="PTHR28097">
    <property type="entry name" value="PHEROMONE A FACTOR RECEPTOR"/>
    <property type="match status" value="1"/>
</dbReference>
<evidence type="ECO:0000256" key="11">
    <source>
        <dbReference type="SAM" id="Phobius"/>
    </source>
</evidence>
<dbReference type="CDD" id="cd14966">
    <property type="entry name" value="7tmD_STE3"/>
    <property type="match status" value="1"/>
</dbReference>
<evidence type="ECO:0000256" key="5">
    <source>
        <dbReference type="ARBA" id="ARBA00022989"/>
    </source>
</evidence>
<feature type="compositionally biased region" description="Pro residues" evidence="10">
    <location>
        <begin position="43"/>
        <end position="52"/>
    </location>
</feature>
<evidence type="ECO:0000256" key="9">
    <source>
        <dbReference type="ARBA" id="ARBA00023224"/>
    </source>
</evidence>
<feature type="region of interest" description="Disordered" evidence="10">
    <location>
        <begin position="32"/>
        <end position="61"/>
    </location>
</feature>
<organism evidence="12">
    <name type="scientific">Limonomyces culmigenus</name>
    <dbReference type="NCBI Taxonomy" id="228944"/>
    <lineage>
        <taxon>Eukaryota</taxon>
        <taxon>Fungi</taxon>
        <taxon>Dikarya</taxon>
        <taxon>Basidiomycota</taxon>
        <taxon>Agaricomycotina</taxon>
        <taxon>Agaricomycetes</taxon>
        <taxon>Corticiales</taxon>
        <taxon>Corticiaceae</taxon>
        <taxon>Limonomyces</taxon>
    </lineage>
</organism>
<keyword evidence="8 12" id="KW-0675">Receptor</keyword>
<dbReference type="PANTHER" id="PTHR28097:SF1">
    <property type="entry name" value="PHEROMONE A FACTOR RECEPTOR"/>
    <property type="match status" value="1"/>
</dbReference>
<keyword evidence="9" id="KW-0807">Transducer</keyword>
<feature type="transmembrane region" description="Helical" evidence="11">
    <location>
        <begin position="222"/>
        <end position="248"/>
    </location>
</feature>
<feature type="transmembrane region" description="Helical" evidence="11">
    <location>
        <begin position="100"/>
        <end position="121"/>
    </location>
</feature>
<proteinExistence type="inferred from homology"/>
<accession>A0A0P0KEW4</accession>
<feature type="transmembrane region" description="Helical" evidence="11">
    <location>
        <begin position="70"/>
        <end position="88"/>
    </location>
</feature>
<keyword evidence="7 11" id="KW-0472">Membrane</keyword>
<feature type="transmembrane region" description="Helical" evidence="11">
    <location>
        <begin position="339"/>
        <end position="356"/>
    </location>
</feature>
<comment type="similarity">
    <text evidence="2">Belongs to the G-protein coupled receptor 4 family.</text>
</comment>
<evidence type="ECO:0000256" key="3">
    <source>
        <dbReference type="ARBA" id="ARBA00022507"/>
    </source>
</evidence>
<dbReference type="InterPro" id="IPR000481">
    <property type="entry name" value="GPCR_Pheromne_B_alpha_rcpt"/>
</dbReference>
<protein>
    <submittedName>
        <fullName evidence="12">Mating factor receptor STE3-1</fullName>
    </submittedName>
</protein>
<dbReference type="Pfam" id="PF02076">
    <property type="entry name" value="STE3"/>
    <property type="match status" value="1"/>
</dbReference>
<dbReference type="EMBL" id="KR779915">
    <property type="protein sequence ID" value="ALK27860.1"/>
    <property type="molecule type" value="Genomic_DNA"/>
</dbReference>
<reference evidence="12" key="1">
    <citation type="submission" date="2015-05" db="EMBL/GenBank/DDBJ databases">
        <title>Draft genome sequence of the fungus Limonomyces culmigenus.</title>
        <authorList>
            <person name="Malapi-Wight M."/>
            <person name="Beirn L.A."/>
            <person name="Veltri D.A."/>
            <person name="Crouch J.A."/>
        </authorList>
    </citation>
    <scope>NUCLEOTIDE SEQUENCE</scope>
    <source>
        <strain evidence="12">CBS 661.85</strain>
    </source>
</reference>
<feature type="transmembrane region" description="Helical" evidence="11">
    <location>
        <begin position="178"/>
        <end position="197"/>
    </location>
</feature>
<evidence type="ECO:0000256" key="4">
    <source>
        <dbReference type="ARBA" id="ARBA00022692"/>
    </source>
</evidence>
<name>A0A0P0KEW4_9AGAM</name>
<feature type="compositionally biased region" description="Polar residues" evidence="10">
    <location>
        <begin position="442"/>
        <end position="475"/>
    </location>
</feature>
<keyword evidence="4 11" id="KW-0812">Transmembrane</keyword>
<evidence type="ECO:0000256" key="8">
    <source>
        <dbReference type="ARBA" id="ARBA00023170"/>
    </source>
</evidence>
<keyword evidence="3" id="KW-0589">Pheromone response</keyword>
<evidence type="ECO:0000313" key="12">
    <source>
        <dbReference type="EMBL" id="ALK27860.1"/>
    </source>
</evidence>
<dbReference type="InterPro" id="IPR001499">
    <property type="entry name" value="GPCR_STE3"/>
</dbReference>
<dbReference type="GO" id="GO:0005886">
    <property type="term" value="C:plasma membrane"/>
    <property type="evidence" value="ECO:0007669"/>
    <property type="project" value="TreeGrafter"/>
</dbReference>
<evidence type="ECO:0000256" key="10">
    <source>
        <dbReference type="SAM" id="MobiDB-lite"/>
    </source>
</evidence>
<evidence type="ECO:0000256" key="2">
    <source>
        <dbReference type="ARBA" id="ARBA00011085"/>
    </source>
</evidence>
<dbReference type="AlphaFoldDB" id="A0A0P0KEW4"/>
<dbReference type="PRINTS" id="PR00899">
    <property type="entry name" value="GPCRSTE3"/>
</dbReference>
<evidence type="ECO:0000256" key="6">
    <source>
        <dbReference type="ARBA" id="ARBA00023040"/>
    </source>
</evidence>
<sequence>MLKDCPNPDVRLGSPTSCPTCAAYISSRSARLTAPHRSSPDGLPLPPPPSRPPHSARRRRRRHIMSNPVTTAYAACVFLSMIMVLIPIRWHLQAWNTGTCLYMIWVGIGCLLEFVNATVWANDAILRVPVWCDISVHLQTALSVAIPCCTLVINRRLYKIASVRTVLVTKEDKRRDMYTDLAIGVGFPFLIMILFYVSQGHRFDIFEELGCQPALYVTLPSIFLFSMWPIVIGCCSGVYTCLILYTFMKRRAQFNKLVESNASLTMSRYWRLMCLASMEIVFTVPLACYVLSLNIKSGINPWISWANVHFDFFQINQYASLEWRSEGSTIIMIREVSRWSYVLCAVIFFAFFGFAAEARKNYRSAFDSLASIAGRSRSKTAVGSGSFGGSKPAMSGGSLPVFIRKEKMVNTDSSFGTLSIPDINSYGEFEKADLKLSISPSQSVGSTSFVSPIDSFSPTDTFHGTSSSGGKSSRPATPDSDRGEAPRLPSDMV</sequence>
<keyword evidence="6" id="KW-0297">G-protein coupled receptor</keyword>
<comment type="subcellular location">
    <subcellularLocation>
        <location evidence="1">Membrane</location>
        <topology evidence="1">Multi-pass membrane protein</topology>
    </subcellularLocation>
</comment>
<evidence type="ECO:0000256" key="7">
    <source>
        <dbReference type="ARBA" id="ARBA00023136"/>
    </source>
</evidence>
<dbReference type="GO" id="GO:0004934">
    <property type="term" value="F:mating-type alpha-factor pheromone receptor activity"/>
    <property type="evidence" value="ECO:0007669"/>
    <property type="project" value="InterPro"/>
</dbReference>
<keyword evidence="5 11" id="KW-1133">Transmembrane helix</keyword>